<sequence>MRPCLFRSFSSRRFSCFSFPNSVAETTTAAVAPARAFNPIQKVVCLDSNPSSVREKKIDHIRYMTDFCALIRNLSKNSRNYGALSDLDSMLAKTHYLDYATSVLVIDGLCLLRKLVRTKSVLSNLRKKGNGSDYFLYSLVIHCLIKEGRIEDVESVWNEVCGYELPSIRRIDASDFAIHLCKFGDVPQIESIFKRVLMGGGVLKQQSYIALIGALCRENEGLLAKEVLQEMKKKGVRPDNLTYLIMFQCFCRNGDLDEADSVLRKLFRRKCNMDICIYGSFIFGLCKMGKLREADKLFRKLIKGEPSRVSGVEILKEGRRAIFQLNCWGVIPEIMVYENYFRSLCSVGRLGEAEMLLKEMMGKKAVPEVCVYTTFIKALFRAGRAEDAIRFFKVERKKGLVPMEETARSIIMGLCEMGRYDDAWRIFDEIITNDGGFVPATNICNCFIRSYWKVGRLAEAMRLFEKMQDGRFRGPDVTTYMVMVNGLCNQGNVSKALCIFEEMQKNNISVNGALYEVIIKALCERGRLEEAHQYLNKMIENGHLVSYVKWKSLFESVFVRNAHGVSLGF</sequence>
<evidence type="ECO:0000259" key="3">
    <source>
        <dbReference type="Pfam" id="PF23276"/>
    </source>
</evidence>
<dbReference type="InterPro" id="IPR057027">
    <property type="entry name" value="TPR_mt"/>
</dbReference>
<dbReference type="PROSITE" id="PS51375">
    <property type="entry name" value="PPR"/>
    <property type="match status" value="8"/>
</dbReference>
<dbReference type="InterPro" id="IPR051114">
    <property type="entry name" value="Mito_RNA_Proc_CCM1"/>
</dbReference>
<dbReference type="Gene3D" id="1.25.40.10">
    <property type="entry name" value="Tetratricopeptide repeat domain"/>
    <property type="match status" value="5"/>
</dbReference>
<dbReference type="NCBIfam" id="TIGR00756">
    <property type="entry name" value="PPR"/>
    <property type="match status" value="8"/>
</dbReference>
<evidence type="ECO:0000256" key="2">
    <source>
        <dbReference type="PROSITE-ProRule" id="PRU00708"/>
    </source>
</evidence>
<evidence type="ECO:0000256" key="1">
    <source>
        <dbReference type="ARBA" id="ARBA00022737"/>
    </source>
</evidence>
<reference evidence="4 5" key="1">
    <citation type="submission" date="2020-04" db="EMBL/GenBank/DDBJ databases">
        <title>Plant Genome Project.</title>
        <authorList>
            <person name="Zhang R.-G."/>
        </authorList>
    </citation>
    <scope>NUCLEOTIDE SEQUENCE [LARGE SCALE GENOMIC DNA]</scope>
    <source>
        <strain evidence="4">YNK0</strain>
        <tissue evidence="4">Leaf</tissue>
    </source>
</reference>
<dbReference type="OMA" id="GALCREN"/>
<feature type="repeat" description="PPR" evidence="2">
    <location>
        <begin position="333"/>
        <end position="367"/>
    </location>
</feature>
<dbReference type="Pfam" id="PF01535">
    <property type="entry name" value="PPR"/>
    <property type="match status" value="2"/>
</dbReference>
<dbReference type="InterPro" id="IPR002885">
    <property type="entry name" value="PPR_rpt"/>
</dbReference>
<feature type="repeat" description="PPR" evidence="2">
    <location>
        <begin position="511"/>
        <end position="545"/>
    </location>
</feature>
<dbReference type="InterPro" id="IPR011990">
    <property type="entry name" value="TPR-like_helical_dom_sf"/>
</dbReference>
<dbReference type="OrthoDB" id="751663at2759"/>
<feature type="repeat" description="PPR" evidence="2">
    <location>
        <begin position="239"/>
        <end position="273"/>
    </location>
</feature>
<gene>
    <name evidence="4" type="ORF">HHK36_008185</name>
</gene>
<keyword evidence="1" id="KW-0677">Repeat</keyword>
<feature type="repeat" description="PPR" evidence="2">
    <location>
        <begin position="204"/>
        <end position="238"/>
    </location>
</feature>
<evidence type="ECO:0000313" key="4">
    <source>
        <dbReference type="EMBL" id="KAF8406105.1"/>
    </source>
</evidence>
<dbReference type="Pfam" id="PF23276">
    <property type="entry name" value="TPR_24"/>
    <property type="match status" value="1"/>
</dbReference>
<dbReference type="GO" id="GO:0005739">
    <property type="term" value="C:mitochondrion"/>
    <property type="evidence" value="ECO:0007669"/>
    <property type="project" value="TreeGrafter"/>
</dbReference>
<dbReference type="PANTHER" id="PTHR47934">
    <property type="entry name" value="PENTATRICOPEPTIDE REPEAT-CONTAINING PROTEIN PET309, MITOCHONDRIAL"/>
    <property type="match status" value="1"/>
</dbReference>
<accession>A0A834ZIK1</accession>
<feature type="domain" description="Pentatricopeptide repeat-containing protein-mitochondrial" evidence="3">
    <location>
        <begin position="370"/>
        <end position="466"/>
    </location>
</feature>
<name>A0A834ZIK1_TETSI</name>
<dbReference type="GO" id="GO:0006396">
    <property type="term" value="P:RNA processing"/>
    <property type="evidence" value="ECO:0007669"/>
    <property type="project" value="TreeGrafter"/>
</dbReference>
<dbReference type="AlphaFoldDB" id="A0A834ZIK1"/>
<dbReference type="GO" id="GO:0007005">
    <property type="term" value="P:mitochondrion organization"/>
    <property type="evidence" value="ECO:0007669"/>
    <property type="project" value="TreeGrafter"/>
</dbReference>
<dbReference type="SUPFAM" id="SSF48452">
    <property type="entry name" value="TPR-like"/>
    <property type="match status" value="1"/>
</dbReference>
<evidence type="ECO:0000313" key="5">
    <source>
        <dbReference type="Proteomes" id="UP000655225"/>
    </source>
</evidence>
<feature type="repeat" description="PPR" evidence="2">
    <location>
        <begin position="274"/>
        <end position="304"/>
    </location>
</feature>
<feature type="repeat" description="PPR" evidence="2">
    <location>
        <begin position="476"/>
        <end position="510"/>
    </location>
</feature>
<organism evidence="4 5">
    <name type="scientific">Tetracentron sinense</name>
    <name type="common">Spur-leaf</name>
    <dbReference type="NCBI Taxonomy" id="13715"/>
    <lineage>
        <taxon>Eukaryota</taxon>
        <taxon>Viridiplantae</taxon>
        <taxon>Streptophyta</taxon>
        <taxon>Embryophyta</taxon>
        <taxon>Tracheophyta</taxon>
        <taxon>Spermatophyta</taxon>
        <taxon>Magnoliopsida</taxon>
        <taxon>Trochodendrales</taxon>
        <taxon>Trochodendraceae</taxon>
        <taxon>Tetracentron</taxon>
    </lineage>
</organism>
<feature type="repeat" description="PPR" evidence="2">
    <location>
        <begin position="368"/>
        <end position="402"/>
    </location>
</feature>
<feature type="repeat" description="PPR" evidence="2">
    <location>
        <begin position="440"/>
        <end position="474"/>
    </location>
</feature>
<dbReference type="GO" id="GO:0003729">
    <property type="term" value="F:mRNA binding"/>
    <property type="evidence" value="ECO:0007669"/>
    <property type="project" value="TreeGrafter"/>
</dbReference>
<dbReference type="Pfam" id="PF13041">
    <property type="entry name" value="PPR_2"/>
    <property type="match status" value="2"/>
</dbReference>
<dbReference type="Proteomes" id="UP000655225">
    <property type="component" value="Unassembled WGS sequence"/>
</dbReference>
<comment type="caution">
    <text evidence="4">The sequence shown here is derived from an EMBL/GenBank/DDBJ whole genome shotgun (WGS) entry which is preliminary data.</text>
</comment>
<dbReference type="EMBL" id="JABCRI010000005">
    <property type="protein sequence ID" value="KAF8406105.1"/>
    <property type="molecule type" value="Genomic_DNA"/>
</dbReference>
<keyword evidence="5" id="KW-1185">Reference proteome</keyword>
<proteinExistence type="predicted"/>
<protein>
    <recommendedName>
        <fullName evidence="3">Pentatricopeptide repeat-containing protein-mitochondrial domain-containing protein</fullName>
    </recommendedName>
</protein>
<dbReference type="Pfam" id="PF12854">
    <property type="entry name" value="PPR_1"/>
    <property type="match status" value="1"/>
</dbReference>
<dbReference type="PANTHER" id="PTHR47934:SF6">
    <property type="entry name" value="MITOCHONDRIAL GROUP I INTRON SPLICING FACTOR CCM1-RELATED"/>
    <property type="match status" value="1"/>
</dbReference>